<protein>
    <submittedName>
        <fullName evidence="2">Uncharacterized protein</fullName>
    </submittedName>
</protein>
<organism evidence="1 2">
    <name type="scientific">Panagrolaimus sp. JU765</name>
    <dbReference type="NCBI Taxonomy" id="591449"/>
    <lineage>
        <taxon>Eukaryota</taxon>
        <taxon>Metazoa</taxon>
        <taxon>Ecdysozoa</taxon>
        <taxon>Nematoda</taxon>
        <taxon>Chromadorea</taxon>
        <taxon>Rhabditida</taxon>
        <taxon>Tylenchina</taxon>
        <taxon>Panagrolaimomorpha</taxon>
        <taxon>Panagrolaimoidea</taxon>
        <taxon>Panagrolaimidae</taxon>
        <taxon>Panagrolaimus</taxon>
    </lineage>
</organism>
<accession>A0AC34QJ40</accession>
<evidence type="ECO:0000313" key="2">
    <source>
        <dbReference type="WBParaSite" id="JU765_v2.g16878.t1"/>
    </source>
</evidence>
<evidence type="ECO:0000313" key="1">
    <source>
        <dbReference type="Proteomes" id="UP000887576"/>
    </source>
</evidence>
<dbReference type="Proteomes" id="UP000887576">
    <property type="component" value="Unplaced"/>
</dbReference>
<proteinExistence type="predicted"/>
<sequence>MTHPMFDPEMLRIRPTYDPYNPNYNWRPLGPQEDGALRISRPYVNHPPGTHNVGYKNDFATFYVICGTGDCGRGK</sequence>
<name>A0AC34QJ40_9BILA</name>
<reference evidence="2" key="1">
    <citation type="submission" date="2022-11" db="UniProtKB">
        <authorList>
            <consortium name="WormBaseParasite"/>
        </authorList>
    </citation>
    <scope>IDENTIFICATION</scope>
</reference>
<dbReference type="WBParaSite" id="JU765_v2.g16878.t1">
    <property type="protein sequence ID" value="JU765_v2.g16878.t1"/>
    <property type="gene ID" value="JU765_v2.g16878"/>
</dbReference>